<dbReference type="AlphaFoldDB" id="A0A4U1JPV8"/>
<organism evidence="1 2">
    <name type="scientific">Rhodobacter capsulatus</name>
    <name type="common">Rhodopseudomonas capsulata</name>
    <dbReference type="NCBI Taxonomy" id="1061"/>
    <lineage>
        <taxon>Bacteria</taxon>
        <taxon>Pseudomonadati</taxon>
        <taxon>Pseudomonadota</taxon>
        <taxon>Alphaproteobacteria</taxon>
        <taxon>Rhodobacterales</taxon>
        <taxon>Rhodobacter group</taxon>
        <taxon>Rhodobacter</taxon>
    </lineage>
</organism>
<name>A0A4U1JPV8_RHOCA</name>
<dbReference type="Proteomes" id="UP000310597">
    <property type="component" value="Unassembled WGS sequence"/>
</dbReference>
<evidence type="ECO:0000313" key="2">
    <source>
        <dbReference type="Proteomes" id="UP000310597"/>
    </source>
</evidence>
<gene>
    <name evidence="1" type="ORF">FBT96_12310</name>
</gene>
<evidence type="ECO:0000313" key="1">
    <source>
        <dbReference type="EMBL" id="TKD17921.1"/>
    </source>
</evidence>
<protein>
    <submittedName>
        <fullName evidence="1">Uncharacterized protein</fullName>
    </submittedName>
</protein>
<sequence length="96" mass="10538">MTQHRPHIVTTSAGFSVAGVGGKAPKFDSRKEAEAWLEGHFETIPEKKRPQSRACMCCGKEFLSLGFHNRLCDRCRGAGGALSDEVRPQLPKGRGR</sequence>
<comment type="caution">
    <text evidence="1">The sequence shown here is derived from an EMBL/GenBank/DDBJ whole genome shotgun (WGS) entry which is preliminary data.</text>
</comment>
<dbReference type="OrthoDB" id="8478344at2"/>
<accession>A0A4U1JPV8</accession>
<dbReference type="EMBL" id="SWJZ01000050">
    <property type="protein sequence ID" value="TKD17921.1"/>
    <property type="molecule type" value="Genomic_DNA"/>
</dbReference>
<dbReference type="RefSeq" id="WP_136907053.1">
    <property type="nucleotide sequence ID" value="NZ_SWJZ01000050.1"/>
</dbReference>
<proteinExistence type="predicted"/>
<reference evidence="1 2" key="1">
    <citation type="submission" date="2019-04" db="EMBL/GenBank/DDBJ databases">
        <title>Draft Whole-Genome sequence of the purple photosynthetic bacterium Rhodobacter capsulatus SP108 with an indigenous class A beta-lactamase.</title>
        <authorList>
            <person name="Robertson S."/>
            <person name="Meyer T.E."/>
            <person name="Kyndt J.A."/>
        </authorList>
    </citation>
    <scope>NUCLEOTIDE SEQUENCE [LARGE SCALE GENOMIC DNA]</scope>
    <source>
        <strain evidence="1 2">SP108</strain>
    </source>
</reference>